<evidence type="ECO:0000313" key="2">
    <source>
        <dbReference type="EMBL" id="CTQ51127.1"/>
    </source>
</evidence>
<dbReference type="SUPFAM" id="SSF54427">
    <property type="entry name" value="NTF2-like"/>
    <property type="match status" value="1"/>
</dbReference>
<reference evidence="2 3" key="1">
    <citation type="submission" date="2015-07" db="EMBL/GenBank/DDBJ databases">
        <authorList>
            <person name="Noorani M."/>
        </authorList>
    </citation>
    <scope>NUCLEOTIDE SEQUENCE [LARGE SCALE GENOMIC DNA]</scope>
    <source>
        <strain evidence="2 3">CECT 7802</strain>
    </source>
</reference>
<sequence length="148" mass="16833">MTIDLWTLERRLWIEGTDAFAELMDIEAVMVFPEPIGILFDGDILSEMDVAARWDEIEMSRKVDRRRDALVILNYVAQARRGDGTSYRAMCTSVWQQMDVGYRIVSHHQTPTKAEIEHPDIDRPKSKRRVSDDDDMESAGSGRASSGG</sequence>
<dbReference type="STRING" id="420998.JDO7802_03165"/>
<evidence type="ECO:0008006" key="4">
    <source>
        <dbReference type="Google" id="ProtNLM"/>
    </source>
</evidence>
<proteinExistence type="predicted"/>
<dbReference type="OrthoDB" id="7353854at2"/>
<accession>A0A0M6YPE9</accession>
<dbReference type="AlphaFoldDB" id="A0A0M6YPE9"/>
<protein>
    <recommendedName>
        <fullName evidence="4">DUF4440 domain-containing protein</fullName>
    </recommendedName>
</protein>
<name>A0A0M6YPE9_9RHOB</name>
<dbReference type="Proteomes" id="UP000049222">
    <property type="component" value="Unassembled WGS sequence"/>
</dbReference>
<dbReference type="EMBL" id="CXSU01000012">
    <property type="protein sequence ID" value="CTQ51127.1"/>
    <property type="molecule type" value="Genomic_DNA"/>
</dbReference>
<evidence type="ECO:0000313" key="3">
    <source>
        <dbReference type="Proteomes" id="UP000049222"/>
    </source>
</evidence>
<feature type="region of interest" description="Disordered" evidence="1">
    <location>
        <begin position="109"/>
        <end position="148"/>
    </location>
</feature>
<keyword evidence="3" id="KW-1185">Reference proteome</keyword>
<gene>
    <name evidence="2" type="ORF">JDO7802_03165</name>
</gene>
<feature type="compositionally biased region" description="Basic and acidic residues" evidence="1">
    <location>
        <begin position="114"/>
        <end position="124"/>
    </location>
</feature>
<evidence type="ECO:0000256" key="1">
    <source>
        <dbReference type="SAM" id="MobiDB-lite"/>
    </source>
</evidence>
<organism evidence="2 3">
    <name type="scientific">Jannaschia donghaensis</name>
    <dbReference type="NCBI Taxonomy" id="420998"/>
    <lineage>
        <taxon>Bacteria</taxon>
        <taxon>Pseudomonadati</taxon>
        <taxon>Pseudomonadota</taxon>
        <taxon>Alphaproteobacteria</taxon>
        <taxon>Rhodobacterales</taxon>
        <taxon>Roseobacteraceae</taxon>
        <taxon>Jannaschia</taxon>
    </lineage>
</organism>
<feature type="compositionally biased region" description="Low complexity" evidence="1">
    <location>
        <begin position="138"/>
        <end position="148"/>
    </location>
</feature>
<dbReference type="InterPro" id="IPR032710">
    <property type="entry name" value="NTF2-like_dom_sf"/>
</dbReference>
<dbReference type="RefSeq" id="WP_055086872.1">
    <property type="nucleotide sequence ID" value="NZ_CXSU01000012.1"/>
</dbReference>